<organism evidence="2 3">
    <name type="scientific">Mucuna pruriens</name>
    <name type="common">Velvet bean</name>
    <name type="synonym">Dolichos pruriens</name>
    <dbReference type="NCBI Taxonomy" id="157652"/>
    <lineage>
        <taxon>Eukaryota</taxon>
        <taxon>Viridiplantae</taxon>
        <taxon>Streptophyta</taxon>
        <taxon>Embryophyta</taxon>
        <taxon>Tracheophyta</taxon>
        <taxon>Spermatophyta</taxon>
        <taxon>Magnoliopsida</taxon>
        <taxon>eudicotyledons</taxon>
        <taxon>Gunneridae</taxon>
        <taxon>Pentapetalae</taxon>
        <taxon>rosids</taxon>
        <taxon>fabids</taxon>
        <taxon>Fabales</taxon>
        <taxon>Fabaceae</taxon>
        <taxon>Papilionoideae</taxon>
        <taxon>50 kb inversion clade</taxon>
        <taxon>NPAAA clade</taxon>
        <taxon>indigoferoid/millettioid clade</taxon>
        <taxon>Phaseoleae</taxon>
        <taxon>Mucuna</taxon>
    </lineage>
</organism>
<protein>
    <recommendedName>
        <fullName evidence="4">Aspartic peptidase DDI1-type domain-containing protein</fullName>
    </recommendedName>
</protein>
<dbReference type="Proteomes" id="UP000257109">
    <property type="component" value="Unassembled WGS sequence"/>
</dbReference>
<feature type="region of interest" description="Disordered" evidence="1">
    <location>
        <begin position="106"/>
        <end position="158"/>
    </location>
</feature>
<reference evidence="2" key="1">
    <citation type="submission" date="2018-05" db="EMBL/GenBank/DDBJ databases">
        <title>Draft genome of Mucuna pruriens seed.</title>
        <authorList>
            <person name="Nnadi N.E."/>
            <person name="Vos R."/>
            <person name="Hasami M.H."/>
            <person name="Devisetty U.K."/>
            <person name="Aguiy J.C."/>
        </authorList>
    </citation>
    <scope>NUCLEOTIDE SEQUENCE [LARGE SCALE GENOMIC DNA]</scope>
    <source>
        <strain evidence="2">JCA_2017</strain>
    </source>
</reference>
<dbReference type="AlphaFoldDB" id="A0A371I5Q1"/>
<feature type="compositionally biased region" description="Polar residues" evidence="1">
    <location>
        <begin position="121"/>
        <end position="151"/>
    </location>
</feature>
<gene>
    <name evidence="2" type="ORF">CR513_05106</name>
</gene>
<dbReference type="EMBL" id="QJKJ01000852">
    <property type="protein sequence ID" value="RDY10372.1"/>
    <property type="molecule type" value="Genomic_DNA"/>
</dbReference>
<evidence type="ECO:0000313" key="2">
    <source>
        <dbReference type="EMBL" id="RDY10372.1"/>
    </source>
</evidence>
<evidence type="ECO:0008006" key="4">
    <source>
        <dbReference type="Google" id="ProtNLM"/>
    </source>
</evidence>
<dbReference type="Gene3D" id="2.40.70.10">
    <property type="entry name" value="Acid Proteases"/>
    <property type="match status" value="1"/>
</dbReference>
<name>A0A371I5Q1_MUCPR</name>
<accession>A0A371I5Q1</accession>
<dbReference type="OrthoDB" id="778454at2759"/>
<dbReference type="PANTHER" id="PTHR33067:SF15">
    <property type="entry name" value="RNA-DIRECTED DNA POLYMERASE"/>
    <property type="match status" value="1"/>
</dbReference>
<dbReference type="InterPro" id="IPR021109">
    <property type="entry name" value="Peptidase_aspartic_dom_sf"/>
</dbReference>
<sequence>MTSNTQQFRTRGTIAPRMVNEIGTINNSKLENQLTELTSLVTQLAIGQHQPITVVKACGICTSMEHPTDMCPTLQETELNHPKSVGAIGGYQYRKQPHANQLFEGQQFGRPPYQGSYAAQGFSSNRSMPQSQGSYQQSNSRHQVPPFNSNNSRRHHHQMPANNMDFQQNMSATIQDLKTQVGQLANFVGQLQSAGFGNLPSQTIPNPRGNVSIKLRSVGTELELDADSQAPQQARPIPIPFPSRTLSARKLGSDEELLKMFQKVENNIPLLDAIKQIPKYTKFLKELCVHKRKKMKGGVELGGIVSTLTKNDNLITGTRQALPKKCRDPKIFSIPCSIGDCTFADAMLDLGASINIMLTSIYKSLNYGDLEPTEMTIQLANRSIVQPLDVLQDILVQVDELIFPINFYVLDMKDKTPRKGSTLILGQPFFMTTKTKIDVHAGTLSIEFGDTLVQFNI</sequence>
<feature type="non-terminal residue" evidence="2">
    <location>
        <position position="1"/>
    </location>
</feature>
<evidence type="ECO:0000313" key="3">
    <source>
        <dbReference type="Proteomes" id="UP000257109"/>
    </source>
</evidence>
<comment type="caution">
    <text evidence="2">The sequence shown here is derived from an EMBL/GenBank/DDBJ whole genome shotgun (WGS) entry which is preliminary data.</text>
</comment>
<dbReference type="PANTHER" id="PTHR33067">
    <property type="entry name" value="RNA-DIRECTED DNA POLYMERASE-RELATED"/>
    <property type="match status" value="1"/>
</dbReference>
<keyword evidence="3" id="KW-1185">Reference proteome</keyword>
<evidence type="ECO:0000256" key="1">
    <source>
        <dbReference type="SAM" id="MobiDB-lite"/>
    </source>
</evidence>
<proteinExistence type="predicted"/>
<dbReference type="CDD" id="cd00303">
    <property type="entry name" value="retropepsin_like"/>
    <property type="match status" value="1"/>
</dbReference>